<comment type="subcellular location">
    <subcellularLocation>
        <location evidence="1">Membrane</location>
    </subcellularLocation>
</comment>
<dbReference type="RefSeq" id="WP_125227521.1">
    <property type="nucleotide sequence ID" value="NZ_RQYT01000009.1"/>
</dbReference>
<dbReference type="Proteomes" id="UP000280935">
    <property type="component" value="Unassembled WGS sequence"/>
</dbReference>
<feature type="domain" description="POTRA" evidence="9">
    <location>
        <begin position="50"/>
        <end position="118"/>
    </location>
</feature>
<dbReference type="EMBL" id="RQYT01000009">
    <property type="protein sequence ID" value="RRD50078.1"/>
    <property type="molecule type" value="Genomic_DNA"/>
</dbReference>
<dbReference type="InterPro" id="IPR050487">
    <property type="entry name" value="FtsQ_DivIB"/>
</dbReference>
<dbReference type="AlphaFoldDB" id="A0A3P1WVZ0"/>
<evidence type="ECO:0000256" key="5">
    <source>
        <dbReference type="ARBA" id="ARBA00022989"/>
    </source>
</evidence>
<dbReference type="GO" id="GO:0005886">
    <property type="term" value="C:plasma membrane"/>
    <property type="evidence" value="ECO:0007669"/>
    <property type="project" value="TreeGrafter"/>
</dbReference>
<evidence type="ECO:0000313" key="10">
    <source>
        <dbReference type="EMBL" id="RRD50078.1"/>
    </source>
</evidence>
<evidence type="ECO:0000256" key="8">
    <source>
        <dbReference type="SAM" id="Phobius"/>
    </source>
</evidence>
<evidence type="ECO:0000256" key="6">
    <source>
        <dbReference type="ARBA" id="ARBA00023136"/>
    </source>
</evidence>
<sequence length="240" mass="25691">MSATPGEFASARQARRRRRRLTRSIVVGLVVLVLLLAGTATWLLGFSSVFATKEVTVSGTSLLTEEQVLETAGVELGRPLATQDLSAVRDRVAAMPAVRSVEVGRRFPHAVDITVTERQLAYAWTDGDVLRWVDEEGVVFHEGGEVPPGSVIAQVEGEPDQRLLGDVATVIATAAPVLGERITLVRAQAVDQIEIRLDDGDTVVWGSADQSEVKGQVLSVLLQVEATVYDVSAPGAPTTR</sequence>
<dbReference type="GO" id="GO:0051301">
    <property type="term" value="P:cell division"/>
    <property type="evidence" value="ECO:0007669"/>
    <property type="project" value="UniProtKB-KW"/>
</dbReference>
<accession>A0A3P1WVZ0</accession>
<keyword evidence="6 8" id="KW-0472">Membrane</keyword>
<keyword evidence="7" id="KW-0131">Cell cycle</keyword>
<proteinExistence type="predicted"/>
<evidence type="ECO:0000256" key="7">
    <source>
        <dbReference type="ARBA" id="ARBA00023306"/>
    </source>
</evidence>
<dbReference type="Pfam" id="PF03799">
    <property type="entry name" value="FtsQ_DivIB_C"/>
    <property type="match status" value="1"/>
</dbReference>
<keyword evidence="2" id="KW-1003">Cell membrane</keyword>
<keyword evidence="3" id="KW-0132">Cell division</keyword>
<dbReference type="PANTHER" id="PTHR37820">
    <property type="entry name" value="CELL DIVISION PROTEIN DIVIB"/>
    <property type="match status" value="1"/>
</dbReference>
<feature type="transmembrane region" description="Helical" evidence="8">
    <location>
        <begin position="21"/>
        <end position="44"/>
    </location>
</feature>
<evidence type="ECO:0000313" key="11">
    <source>
        <dbReference type="Proteomes" id="UP000280935"/>
    </source>
</evidence>
<keyword evidence="5 8" id="KW-1133">Transmembrane helix</keyword>
<keyword evidence="4 8" id="KW-0812">Transmembrane</keyword>
<evidence type="ECO:0000259" key="9">
    <source>
        <dbReference type="PROSITE" id="PS51779"/>
    </source>
</evidence>
<evidence type="ECO:0000256" key="3">
    <source>
        <dbReference type="ARBA" id="ARBA00022618"/>
    </source>
</evidence>
<dbReference type="InterPro" id="IPR013685">
    <property type="entry name" value="POTRA_FtsQ_type"/>
</dbReference>
<dbReference type="PANTHER" id="PTHR37820:SF1">
    <property type="entry name" value="CELL DIVISION PROTEIN FTSQ"/>
    <property type="match status" value="1"/>
</dbReference>
<reference evidence="10 11" key="1">
    <citation type="submission" date="2018-11" db="EMBL/GenBank/DDBJ databases">
        <title>Genomes From Bacteria Associated with the Canine Oral Cavity: a Test Case for Automated Genome-Based Taxonomic Assignment.</title>
        <authorList>
            <person name="Coil D.A."/>
            <person name="Jospin G."/>
            <person name="Darling A.E."/>
            <person name="Wallis C."/>
            <person name="Davis I.J."/>
            <person name="Harris S."/>
            <person name="Eisen J.A."/>
            <person name="Holcombe L.J."/>
            <person name="O'Flynn C."/>
        </authorList>
    </citation>
    <scope>NUCLEOTIDE SEQUENCE [LARGE SCALE GENOMIC DNA]</scope>
    <source>
        <strain evidence="10 11">OH2822_COT-296</strain>
    </source>
</reference>
<dbReference type="InterPro" id="IPR005548">
    <property type="entry name" value="Cell_div_FtsQ/DivIB_C"/>
</dbReference>
<evidence type="ECO:0000256" key="1">
    <source>
        <dbReference type="ARBA" id="ARBA00004370"/>
    </source>
</evidence>
<name>A0A3P1WVZ0_9ACTN</name>
<organism evidence="10 11">
    <name type="scientific">Arachnia propionica</name>
    <dbReference type="NCBI Taxonomy" id="1750"/>
    <lineage>
        <taxon>Bacteria</taxon>
        <taxon>Bacillati</taxon>
        <taxon>Actinomycetota</taxon>
        <taxon>Actinomycetes</taxon>
        <taxon>Propionibacteriales</taxon>
        <taxon>Propionibacteriaceae</taxon>
        <taxon>Arachnia</taxon>
    </lineage>
</organism>
<dbReference type="PROSITE" id="PS51779">
    <property type="entry name" value="POTRA"/>
    <property type="match status" value="1"/>
</dbReference>
<dbReference type="InterPro" id="IPR034746">
    <property type="entry name" value="POTRA"/>
</dbReference>
<evidence type="ECO:0000256" key="4">
    <source>
        <dbReference type="ARBA" id="ARBA00022692"/>
    </source>
</evidence>
<dbReference type="Gene3D" id="3.10.20.310">
    <property type="entry name" value="membrane protein fhac"/>
    <property type="match status" value="1"/>
</dbReference>
<dbReference type="Pfam" id="PF08478">
    <property type="entry name" value="POTRA_1"/>
    <property type="match status" value="1"/>
</dbReference>
<dbReference type="OrthoDB" id="9790760at2"/>
<gene>
    <name evidence="10" type="ORF">EII35_05840</name>
</gene>
<protein>
    <submittedName>
        <fullName evidence="10">FtsQ-type POTRA domain-containing protein</fullName>
    </submittedName>
</protein>
<comment type="caution">
    <text evidence="10">The sequence shown here is derived from an EMBL/GenBank/DDBJ whole genome shotgun (WGS) entry which is preliminary data.</text>
</comment>
<evidence type="ECO:0000256" key="2">
    <source>
        <dbReference type="ARBA" id="ARBA00022475"/>
    </source>
</evidence>